<evidence type="ECO:0000256" key="1">
    <source>
        <dbReference type="SAM" id="MobiDB-lite"/>
    </source>
</evidence>
<name>A0A9W8WEU6_9HYPO</name>
<protein>
    <submittedName>
        <fullName evidence="2">Uncharacterized protein</fullName>
    </submittedName>
</protein>
<evidence type="ECO:0000313" key="3">
    <source>
        <dbReference type="Proteomes" id="UP001140502"/>
    </source>
</evidence>
<evidence type="ECO:0000313" key="2">
    <source>
        <dbReference type="EMBL" id="KAJ4321991.1"/>
    </source>
</evidence>
<proteinExistence type="predicted"/>
<dbReference type="Proteomes" id="UP001140502">
    <property type="component" value="Unassembled WGS sequence"/>
</dbReference>
<comment type="caution">
    <text evidence="2">The sequence shown here is derived from an EMBL/GenBank/DDBJ whole genome shotgun (WGS) entry which is preliminary data.</text>
</comment>
<feature type="compositionally biased region" description="Basic and acidic residues" evidence="1">
    <location>
        <begin position="130"/>
        <end position="149"/>
    </location>
</feature>
<dbReference type="EMBL" id="JAPEUR010000088">
    <property type="protein sequence ID" value="KAJ4321991.1"/>
    <property type="molecule type" value="Genomic_DNA"/>
</dbReference>
<dbReference type="AlphaFoldDB" id="A0A9W8WEU6"/>
<feature type="compositionally biased region" description="Low complexity" evidence="1">
    <location>
        <begin position="26"/>
        <end position="38"/>
    </location>
</feature>
<dbReference type="OrthoDB" id="5151921at2759"/>
<keyword evidence="3" id="KW-1185">Reference proteome</keyword>
<accession>A0A9W8WEU6</accession>
<reference evidence="2" key="1">
    <citation type="submission" date="2022-10" db="EMBL/GenBank/DDBJ databases">
        <title>Tapping the CABI collections for fungal endophytes: first genome assemblies for Collariella, Neodidymelliopsis, Ascochyta clinopodiicola, Didymella pomorum, Didymosphaeria variabile, Neocosmospora piperis and Neocucurbitaria cava.</title>
        <authorList>
            <person name="Hill R."/>
        </authorList>
    </citation>
    <scope>NUCLEOTIDE SEQUENCE</scope>
    <source>
        <strain evidence="2">IMI 366586</strain>
    </source>
</reference>
<feature type="compositionally biased region" description="Polar residues" evidence="1">
    <location>
        <begin position="56"/>
        <end position="78"/>
    </location>
</feature>
<organism evidence="2 3">
    <name type="scientific">Fusarium piperis</name>
    <dbReference type="NCBI Taxonomy" id="1435070"/>
    <lineage>
        <taxon>Eukaryota</taxon>
        <taxon>Fungi</taxon>
        <taxon>Dikarya</taxon>
        <taxon>Ascomycota</taxon>
        <taxon>Pezizomycotina</taxon>
        <taxon>Sordariomycetes</taxon>
        <taxon>Hypocreomycetidae</taxon>
        <taxon>Hypocreales</taxon>
        <taxon>Nectriaceae</taxon>
        <taxon>Fusarium</taxon>
        <taxon>Fusarium solani species complex</taxon>
    </lineage>
</organism>
<gene>
    <name evidence="2" type="ORF">N0V84_005038</name>
</gene>
<feature type="region of interest" description="Disordered" evidence="1">
    <location>
        <begin position="26"/>
        <end position="182"/>
    </location>
</feature>
<sequence length="182" mass="18803">MIASENEATKPLSPAGDVPVVAATAAGASPAGGQPVAAMNENSATKTEEHRALSLSPPSGSNGDISPVNSALLSQPTEATPEPKGKIKAPPVQNEATHDKAISPESNGNGAAIKATGGPSFQAELEDTEEARKRTLRIDSQEEKIHYDPNADSDGEVPPQMSATSYPGQEWNPYGGEYGDLD</sequence>